<dbReference type="RefSeq" id="WP_062290298.1">
    <property type="nucleotide sequence ID" value="NZ_CP013200.1"/>
</dbReference>
<reference evidence="2 3" key="2">
    <citation type="journal article" date="2016" name="J. Biotechnol.">
        <title>Complete genome sequence of Arthrobacter alpinus ERGS4:06, a yellow pigmented bacterium tolerant to cold and radiations isolated from Sikkim Himalaya.</title>
        <authorList>
            <person name="Kumar R."/>
            <person name="Singh D."/>
            <person name="Swarnkar M.K."/>
            <person name="Singh A.K."/>
            <person name="Kumar S."/>
        </authorList>
    </citation>
    <scope>NUCLEOTIDE SEQUENCE [LARGE SCALE GENOMIC DNA]</scope>
    <source>
        <strain evidence="2 3">ERGS4:06</strain>
    </source>
</reference>
<name>A0A0S2M0Z0_9MICC</name>
<dbReference type="Gene3D" id="2.40.50.230">
    <property type="entry name" value="Gp5 N-terminal domain"/>
    <property type="match status" value="1"/>
</dbReference>
<dbReference type="SUPFAM" id="SSF69255">
    <property type="entry name" value="gp5 N-terminal domain-like"/>
    <property type="match status" value="1"/>
</dbReference>
<proteinExistence type="predicted"/>
<evidence type="ECO:0000259" key="1">
    <source>
        <dbReference type="Pfam" id="PF04717"/>
    </source>
</evidence>
<dbReference type="Proteomes" id="UP000059574">
    <property type="component" value="Chromosome"/>
</dbReference>
<protein>
    <submittedName>
        <fullName evidence="2">Baseplate assembly protein</fullName>
    </submittedName>
</protein>
<gene>
    <name evidence="2" type="ORF">AS189_14300</name>
</gene>
<accession>A0A0S2M0Z0</accession>
<evidence type="ECO:0000313" key="3">
    <source>
        <dbReference type="Proteomes" id="UP000059574"/>
    </source>
</evidence>
<reference evidence="3" key="1">
    <citation type="submission" date="2015-11" db="EMBL/GenBank/DDBJ databases">
        <authorList>
            <person name="Kumar R."/>
            <person name="Singh D."/>
            <person name="Swarnkar M.K."/>
            <person name="Singh A.K."/>
            <person name="Kumar S."/>
        </authorList>
    </citation>
    <scope>NUCLEOTIDE SEQUENCE [LARGE SCALE GENOMIC DNA]</scope>
    <source>
        <strain evidence="3">ERGS4:06</strain>
    </source>
</reference>
<dbReference type="EMBL" id="CP013200">
    <property type="protein sequence ID" value="ALO67445.1"/>
    <property type="molecule type" value="Genomic_DNA"/>
</dbReference>
<dbReference type="Pfam" id="PF04717">
    <property type="entry name" value="Phage_base_V"/>
    <property type="match status" value="1"/>
</dbReference>
<dbReference type="AlphaFoldDB" id="A0A0S2M0Z0"/>
<evidence type="ECO:0000313" key="2">
    <source>
        <dbReference type="EMBL" id="ALO67445.1"/>
    </source>
</evidence>
<sequence length="168" mass="16996">MSGEHFGKYRGTVALNVDPQQMGRIQAIVPDATGLIPSTWALPCVPFAGKQSGVFVVPAIGSAVWIEYEQGDLDYPIWTGGFWGSAAEIPAIALAGNPLSPSIVLQTGLGNSMTLSDLPGPAGGIQIRSAGGASILINEAGITITNGVATIVLAGPTVSVNNGALAVT</sequence>
<dbReference type="OrthoDB" id="9762420at2"/>
<organism evidence="2 3">
    <name type="scientific">Arthrobacter alpinus</name>
    <dbReference type="NCBI Taxonomy" id="656366"/>
    <lineage>
        <taxon>Bacteria</taxon>
        <taxon>Bacillati</taxon>
        <taxon>Actinomycetota</taxon>
        <taxon>Actinomycetes</taxon>
        <taxon>Micrococcales</taxon>
        <taxon>Micrococcaceae</taxon>
        <taxon>Arthrobacter</taxon>
    </lineage>
</organism>
<feature type="domain" description="Gp5/Type VI secretion system Vgr protein OB-fold" evidence="1">
    <location>
        <begin position="9"/>
        <end position="83"/>
    </location>
</feature>
<dbReference type="InterPro" id="IPR037026">
    <property type="entry name" value="Vgr_OB-fold_dom_sf"/>
</dbReference>
<dbReference type="InterPro" id="IPR006531">
    <property type="entry name" value="Gp5/Vgr_OB"/>
</dbReference>